<evidence type="ECO:0000313" key="4">
    <source>
        <dbReference type="Proteomes" id="UP000439591"/>
    </source>
</evidence>
<sequence length="71" mass="8365">MWIPDRAGDDIAATEDGVLLVMFFEQHYVDWLSLCLSAQNQRWREEGKVVMITPRVWMRLYLSNFAFKGLV</sequence>
<dbReference type="AlphaFoldDB" id="A0A5S9PMF2"/>
<keyword evidence="3" id="KW-1185">Reference proteome</keyword>
<evidence type="ECO:0000313" key="3">
    <source>
        <dbReference type="Proteomes" id="UP000435877"/>
    </source>
</evidence>
<dbReference type="EMBL" id="CACSIK010000002">
    <property type="protein sequence ID" value="CAA0105844.1"/>
    <property type="molecule type" value="Genomic_DNA"/>
</dbReference>
<reference evidence="3 4" key="1">
    <citation type="submission" date="2019-11" db="EMBL/GenBank/DDBJ databases">
        <authorList>
            <person name="Holert J."/>
        </authorList>
    </citation>
    <scope>NUCLEOTIDE SEQUENCE [LARGE SCALE GENOMIC DNA]</scope>
    <source>
        <strain evidence="1">BC3_2A</strain>
        <strain evidence="2">SB11_1A</strain>
    </source>
</reference>
<dbReference type="RefSeq" id="WP_159269580.1">
    <property type="nucleotide sequence ID" value="NZ_CACSIK010000002.1"/>
</dbReference>
<protein>
    <submittedName>
        <fullName evidence="1">Uncharacterized protein</fullName>
    </submittedName>
</protein>
<organism evidence="1 4">
    <name type="scientific">Zhongshania aliphaticivorans</name>
    <dbReference type="NCBI Taxonomy" id="1470434"/>
    <lineage>
        <taxon>Bacteria</taxon>
        <taxon>Pseudomonadati</taxon>
        <taxon>Pseudomonadota</taxon>
        <taxon>Gammaproteobacteria</taxon>
        <taxon>Cellvibrionales</taxon>
        <taxon>Spongiibacteraceae</taxon>
        <taxon>Zhongshania</taxon>
    </lineage>
</organism>
<gene>
    <name evidence="2" type="ORF">IHBHHGIJ_02885</name>
    <name evidence="1" type="ORF">KFEGEMFD_02257</name>
</gene>
<name>A0A5S9PMF2_9GAMM</name>
<dbReference type="Proteomes" id="UP000435877">
    <property type="component" value="Unassembled WGS sequence"/>
</dbReference>
<accession>A0A5S9PMF2</accession>
<dbReference type="EMBL" id="CACSIM010000003">
    <property type="protein sequence ID" value="CAA0105541.1"/>
    <property type="molecule type" value="Genomic_DNA"/>
</dbReference>
<proteinExistence type="predicted"/>
<evidence type="ECO:0000313" key="1">
    <source>
        <dbReference type="EMBL" id="CAA0105541.1"/>
    </source>
</evidence>
<evidence type="ECO:0000313" key="2">
    <source>
        <dbReference type="EMBL" id="CAA0105844.1"/>
    </source>
</evidence>
<dbReference type="Proteomes" id="UP000439591">
    <property type="component" value="Unassembled WGS sequence"/>
</dbReference>